<comment type="caution">
    <text evidence="8">The sequence shown here is derived from an EMBL/GenBank/DDBJ whole genome shotgun (WGS) entry which is preliminary data.</text>
</comment>
<feature type="binding site" evidence="5">
    <location>
        <position position="44"/>
    </location>
    <ligand>
        <name>Fe cation</name>
        <dbReference type="ChEBI" id="CHEBI:24875"/>
        <label>1</label>
    </ligand>
</feature>
<evidence type="ECO:0000256" key="6">
    <source>
        <dbReference type="RuleBase" id="RU361145"/>
    </source>
</evidence>
<feature type="binding site" evidence="5">
    <location>
        <position position="82"/>
    </location>
    <ligand>
        <name>Fe cation</name>
        <dbReference type="ChEBI" id="CHEBI:24875"/>
        <label>1</label>
    </ligand>
</feature>
<dbReference type="InterPro" id="IPR008331">
    <property type="entry name" value="Ferritin_DPS_dom"/>
</dbReference>
<dbReference type="Proteomes" id="UP001168990">
    <property type="component" value="Unassembled WGS sequence"/>
</dbReference>
<name>A0AA39FJZ7_9HYME</name>
<dbReference type="GO" id="GO:0005737">
    <property type="term" value="C:cytoplasm"/>
    <property type="evidence" value="ECO:0007669"/>
    <property type="project" value="TreeGrafter"/>
</dbReference>
<evidence type="ECO:0000259" key="7">
    <source>
        <dbReference type="PROSITE" id="PS50905"/>
    </source>
</evidence>
<evidence type="ECO:0000256" key="4">
    <source>
        <dbReference type="ARBA" id="ARBA00023004"/>
    </source>
</evidence>
<dbReference type="GO" id="GO:0004322">
    <property type="term" value="F:ferroxidase activity"/>
    <property type="evidence" value="ECO:0007669"/>
    <property type="project" value="UniProtKB-EC"/>
</dbReference>
<dbReference type="GO" id="GO:0008199">
    <property type="term" value="F:ferric iron binding"/>
    <property type="evidence" value="ECO:0007669"/>
    <property type="project" value="InterPro"/>
</dbReference>
<dbReference type="AlphaFoldDB" id="A0AA39FJZ7"/>
<keyword evidence="2 6" id="KW-0409">Iron storage</keyword>
<feature type="domain" description="Ferritin-like diiron" evidence="7">
    <location>
        <begin position="27"/>
        <end position="185"/>
    </location>
</feature>
<dbReference type="GO" id="GO:0006879">
    <property type="term" value="P:intracellular iron ion homeostasis"/>
    <property type="evidence" value="ECO:0007669"/>
    <property type="project" value="UniProtKB-KW"/>
</dbReference>
<organism evidence="8 9">
    <name type="scientific">Microctonus aethiopoides</name>
    <dbReference type="NCBI Taxonomy" id="144406"/>
    <lineage>
        <taxon>Eukaryota</taxon>
        <taxon>Metazoa</taxon>
        <taxon>Ecdysozoa</taxon>
        <taxon>Arthropoda</taxon>
        <taxon>Hexapoda</taxon>
        <taxon>Insecta</taxon>
        <taxon>Pterygota</taxon>
        <taxon>Neoptera</taxon>
        <taxon>Endopterygota</taxon>
        <taxon>Hymenoptera</taxon>
        <taxon>Apocrita</taxon>
        <taxon>Ichneumonoidea</taxon>
        <taxon>Braconidae</taxon>
        <taxon>Euphorinae</taxon>
        <taxon>Microctonus</taxon>
    </lineage>
</organism>
<evidence type="ECO:0000256" key="1">
    <source>
        <dbReference type="ARBA" id="ARBA00007513"/>
    </source>
</evidence>
<feature type="binding site" evidence="5">
    <location>
        <position position="79"/>
    </location>
    <ligand>
        <name>Fe cation</name>
        <dbReference type="ChEBI" id="CHEBI:24875"/>
        <label>1</label>
    </ligand>
</feature>
<dbReference type="PANTHER" id="PTHR11431">
    <property type="entry name" value="FERRITIN"/>
    <property type="match status" value="1"/>
</dbReference>
<dbReference type="EC" id="1.16.3.1" evidence="6"/>
<reference evidence="8" key="2">
    <citation type="submission" date="2023-03" db="EMBL/GenBank/DDBJ databases">
        <authorList>
            <person name="Inwood S.N."/>
            <person name="Skelly J.G."/>
            <person name="Guhlin J."/>
            <person name="Harrop T.W.R."/>
            <person name="Goldson S.G."/>
            <person name="Dearden P.K."/>
        </authorList>
    </citation>
    <scope>NUCLEOTIDE SEQUENCE</scope>
    <source>
        <strain evidence="8">Irish</strain>
        <tissue evidence="8">Whole body</tissue>
    </source>
</reference>
<accession>A0AA39FJZ7</accession>
<keyword evidence="9" id="KW-1185">Reference proteome</keyword>
<comment type="similarity">
    <text evidence="1 6">Belongs to the ferritin family.</text>
</comment>
<feature type="binding site" evidence="5">
    <location>
        <position position="167"/>
    </location>
    <ligand>
        <name>Fe cation</name>
        <dbReference type="ChEBI" id="CHEBI:24875"/>
        <label>1</label>
    </ligand>
</feature>
<evidence type="ECO:0000313" key="9">
    <source>
        <dbReference type="Proteomes" id="UP001168990"/>
    </source>
</evidence>
<evidence type="ECO:0000256" key="3">
    <source>
        <dbReference type="ARBA" id="ARBA00022723"/>
    </source>
</evidence>
<evidence type="ECO:0000256" key="5">
    <source>
        <dbReference type="PIRSR" id="PIRSR601519-1"/>
    </source>
</evidence>
<keyword evidence="4 5" id="KW-0408">Iron</keyword>
<proteinExistence type="inferred from homology"/>
<comment type="catalytic activity">
    <reaction evidence="6">
        <text>4 Fe(2+) + O2 + 4 H(+) = 4 Fe(3+) + 2 H2O</text>
        <dbReference type="Rhea" id="RHEA:11148"/>
        <dbReference type="ChEBI" id="CHEBI:15377"/>
        <dbReference type="ChEBI" id="CHEBI:15378"/>
        <dbReference type="ChEBI" id="CHEBI:15379"/>
        <dbReference type="ChEBI" id="CHEBI:29033"/>
        <dbReference type="ChEBI" id="CHEBI:29034"/>
        <dbReference type="EC" id="1.16.3.1"/>
    </reaction>
</comment>
<dbReference type="SUPFAM" id="SSF47240">
    <property type="entry name" value="Ferritin-like"/>
    <property type="match status" value="1"/>
</dbReference>
<dbReference type="PROSITE" id="PS50905">
    <property type="entry name" value="FERRITIN_LIKE"/>
    <property type="match status" value="1"/>
</dbReference>
<feature type="binding site" evidence="5">
    <location>
        <position position="128"/>
    </location>
    <ligand>
        <name>Fe cation</name>
        <dbReference type="ChEBI" id="CHEBI:24875"/>
        <label>1</label>
    </ligand>
</feature>
<gene>
    <name evidence="8" type="ORF">PV328_008705</name>
</gene>
<dbReference type="PANTHER" id="PTHR11431:SF43">
    <property type="entry name" value="FERRITIN"/>
    <property type="match status" value="1"/>
</dbReference>
<keyword evidence="3 5" id="KW-0479">Metal-binding</keyword>
<evidence type="ECO:0000256" key="2">
    <source>
        <dbReference type="ARBA" id="ARBA00022434"/>
    </source>
</evidence>
<dbReference type="CDD" id="cd01056">
    <property type="entry name" value="Euk_Ferritin"/>
    <property type="match status" value="1"/>
</dbReference>
<dbReference type="EMBL" id="JAQQBS010000003">
    <property type="protein sequence ID" value="KAK0170928.1"/>
    <property type="molecule type" value="Genomic_DNA"/>
</dbReference>
<dbReference type="GO" id="GO:0006826">
    <property type="term" value="P:iron ion transport"/>
    <property type="evidence" value="ECO:0007669"/>
    <property type="project" value="InterPro"/>
</dbReference>
<dbReference type="GO" id="GO:0008198">
    <property type="term" value="F:ferrous iron binding"/>
    <property type="evidence" value="ECO:0007669"/>
    <property type="project" value="TreeGrafter"/>
</dbReference>
<dbReference type="Gene3D" id="1.20.1260.10">
    <property type="match status" value="1"/>
</dbReference>
<sequence>MYEWAVIYTDTDSKGTLKPTDINVPWRDMVDPCVKLAEAQIKVEIHAAMKYLAMAAYFGQDKVSLPGFSKFFFDAANEEREHAKKIMKYLAMRGELSGGVTHLIQPLGEITESPTSGLQALKDALALESQVTREIRNLIQMCETPKDSDFNDYHLVDYLTTDFLDEQHKGQRILAERISILGKMVNTQGGLADFLFDIKLLNGEI</sequence>
<dbReference type="InterPro" id="IPR009078">
    <property type="entry name" value="Ferritin-like_SF"/>
</dbReference>
<dbReference type="Pfam" id="PF00210">
    <property type="entry name" value="Ferritin"/>
    <property type="match status" value="1"/>
</dbReference>
<dbReference type="InterPro" id="IPR009040">
    <property type="entry name" value="Ferritin-like_diiron"/>
</dbReference>
<dbReference type="InterPro" id="IPR001519">
    <property type="entry name" value="Ferritin"/>
</dbReference>
<dbReference type="InterPro" id="IPR012347">
    <property type="entry name" value="Ferritin-like"/>
</dbReference>
<reference evidence="8" key="1">
    <citation type="journal article" date="2023" name="bioRxiv">
        <title>Scaffold-level genome assemblies of two parasitoid biocontrol wasps reveal the parthenogenesis mechanism and an associated novel virus.</title>
        <authorList>
            <person name="Inwood S."/>
            <person name="Skelly J."/>
            <person name="Guhlin J."/>
            <person name="Harrop T."/>
            <person name="Goldson S."/>
            <person name="Dearden P."/>
        </authorList>
    </citation>
    <scope>NUCLEOTIDE SEQUENCE</scope>
    <source>
        <strain evidence="8">Irish</strain>
        <tissue evidence="8">Whole body</tissue>
    </source>
</reference>
<comment type="function">
    <text evidence="6">Stores iron in a soluble, non-toxic, readily available form. Important for iron homeostasis. Iron is taken up in the ferrous form and deposited as ferric hydroxides after oxidation.</text>
</comment>
<evidence type="ECO:0000313" key="8">
    <source>
        <dbReference type="EMBL" id="KAK0170928.1"/>
    </source>
</evidence>
<keyword evidence="6" id="KW-0560">Oxidoreductase</keyword>
<protein>
    <recommendedName>
        <fullName evidence="6">Ferritin</fullName>
        <ecNumber evidence="6">1.16.3.1</ecNumber>
    </recommendedName>
</protein>